<reference evidence="2 3" key="1">
    <citation type="journal article" date="2024" name="Nat. Commun.">
        <title>Phylogenomics reveals the evolutionary origins of lichenization in chlorophyte algae.</title>
        <authorList>
            <person name="Puginier C."/>
            <person name="Libourel C."/>
            <person name="Otte J."/>
            <person name="Skaloud P."/>
            <person name="Haon M."/>
            <person name="Grisel S."/>
            <person name="Petersen M."/>
            <person name="Berrin J.G."/>
            <person name="Delaux P.M."/>
            <person name="Dal Grande F."/>
            <person name="Keller J."/>
        </authorList>
    </citation>
    <scope>NUCLEOTIDE SEQUENCE [LARGE SCALE GENOMIC DNA]</scope>
    <source>
        <strain evidence="2 3">SAG 2043</strain>
    </source>
</reference>
<evidence type="ECO:0000313" key="2">
    <source>
        <dbReference type="EMBL" id="KAK9813087.1"/>
    </source>
</evidence>
<dbReference type="AlphaFoldDB" id="A0AAW1PYF1"/>
<comment type="caution">
    <text evidence="2">The sequence shown here is derived from an EMBL/GenBank/DDBJ whole genome shotgun (WGS) entry which is preliminary data.</text>
</comment>
<dbReference type="Proteomes" id="UP001489004">
    <property type="component" value="Unassembled WGS sequence"/>
</dbReference>
<dbReference type="EMBL" id="JALJOR010000008">
    <property type="protein sequence ID" value="KAK9813087.1"/>
    <property type="molecule type" value="Genomic_DNA"/>
</dbReference>
<keyword evidence="1" id="KW-1133">Transmembrane helix</keyword>
<evidence type="ECO:0000313" key="3">
    <source>
        <dbReference type="Proteomes" id="UP001489004"/>
    </source>
</evidence>
<accession>A0AAW1PYF1</accession>
<gene>
    <name evidence="2" type="ORF">WJX72_008771</name>
</gene>
<sequence>MPTSSKLGLNGNLLSASCDNEQINMHSSKAGASAPTIADTHDVSRHPLLMTFLDPSVEARYLLWQSRQKPKLRTGYLYILAYPVALLPLLLISQTAGW</sequence>
<name>A0AAW1PYF1_9CHLO</name>
<keyword evidence="3" id="KW-1185">Reference proteome</keyword>
<proteinExistence type="predicted"/>
<keyword evidence="1" id="KW-0472">Membrane</keyword>
<organism evidence="2 3">
    <name type="scientific">[Myrmecia] bisecta</name>
    <dbReference type="NCBI Taxonomy" id="41462"/>
    <lineage>
        <taxon>Eukaryota</taxon>
        <taxon>Viridiplantae</taxon>
        <taxon>Chlorophyta</taxon>
        <taxon>core chlorophytes</taxon>
        <taxon>Trebouxiophyceae</taxon>
        <taxon>Trebouxiales</taxon>
        <taxon>Trebouxiaceae</taxon>
        <taxon>Myrmecia</taxon>
    </lineage>
</organism>
<evidence type="ECO:0000256" key="1">
    <source>
        <dbReference type="SAM" id="Phobius"/>
    </source>
</evidence>
<dbReference type="PROSITE" id="PS51257">
    <property type="entry name" value="PROKAR_LIPOPROTEIN"/>
    <property type="match status" value="1"/>
</dbReference>
<feature type="transmembrane region" description="Helical" evidence="1">
    <location>
        <begin position="75"/>
        <end position="96"/>
    </location>
</feature>
<keyword evidence="1" id="KW-0812">Transmembrane</keyword>
<protein>
    <submittedName>
        <fullName evidence="2">Uncharacterized protein</fullName>
    </submittedName>
</protein>